<evidence type="ECO:0000256" key="6">
    <source>
        <dbReference type="ARBA" id="ARBA00023274"/>
    </source>
</evidence>
<protein>
    <recommendedName>
        <fullName evidence="7">Large ribosomal subunit protein mL46</fullName>
    </recommendedName>
    <alternativeName>
        <fullName evidence="8">39S ribosomal protein L46, mitochondrial</fullName>
    </alternativeName>
</protein>
<feature type="domain" description="Nudix hydrolase" evidence="9">
    <location>
        <begin position="139"/>
        <end position="300"/>
    </location>
</feature>
<dbReference type="SUPFAM" id="SSF55811">
    <property type="entry name" value="Nudix"/>
    <property type="match status" value="1"/>
</dbReference>
<evidence type="ECO:0000256" key="2">
    <source>
        <dbReference type="ARBA" id="ARBA00009070"/>
    </source>
</evidence>
<dbReference type="PANTHER" id="PTHR13124">
    <property type="entry name" value="39S RIBOSOMAL PROTEIN L46, MITOCHONDRIAL PRECURSOR-RELATED"/>
    <property type="match status" value="1"/>
</dbReference>
<name>G3MM36_AMBMU</name>
<dbReference type="EMBL" id="JO842937">
    <property type="protein sequence ID" value="AEO34554.1"/>
    <property type="molecule type" value="mRNA"/>
</dbReference>
<dbReference type="PANTHER" id="PTHR13124:SF12">
    <property type="entry name" value="LARGE RIBOSOMAL SUBUNIT PROTEIN ML46"/>
    <property type="match status" value="1"/>
</dbReference>
<dbReference type="InterPro" id="IPR040008">
    <property type="entry name" value="Ribosomal_mL46"/>
</dbReference>
<evidence type="ECO:0000259" key="9">
    <source>
        <dbReference type="PROSITE" id="PS51462"/>
    </source>
</evidence>
<evidence type="ECO:0000256" key="3">
    <source>
        <dbReference type="ARBA" id="ARBA00022946"/>
    </source>
</evidence>
<keyword evidence="3" id="KW-0809">Transit peptide</keyword>
<dbReference type="InterPro" id="IPR015797">
    <property type="entry name" value="NUDIX_hydrolase-like_dom_sf"/>
</dbReference>
<dbReference type="GO" id="GO:0003735">
    <property type="term" value="F:structural constituent of ribosome"/>
    <property type="evidence" value="ECO:0007669"/>
    <property type="project" value="InterPro"/>
</dbReference>
<reference evidence="10" key="1">
    <citation type="journal article" date="2011" name="PLoS ONE">
        <title>A deep insight into the sialotranscriptome of the gulf coast tick, Amblyomma maculatum.</title>
        <authorList>
            <person name="Karim S."/>
            <person name="Singh P."/>
            <person name="Ribeiro J.M."/>
        </authorList>
    </citation>
    <scope>NUCLEOTIDE SEQUENCE</scope>
    <source>
        <tissue evidence="10">Salivary gland</tissue>
    </source>
</reference>
<organism evidence="10">
    <name type="scientific">Amblyomma maculatum</name>
    <name type="common">Gulf Coast tick</name>
    <dbReference type="NCBI Taxonomy" id="34609"/>
    <lineage>
        <taxon>Eukaryota</taxon>
        <taxon>Metazoa</taxon>
        <taxon>Ecdysozoa</taxon>
        <taxon>Arthropoda</taxon>
        <taxon>Chelicerata</taxon>
        <taxon>Arachnida</taxon>
        <taxon>Acari</taxon>
        <taxon>Parasitiformes</taxon>
        <taxon>Ixodida</taxon>
        <taxon>Ixodoidea</taxon>
        <taxon>Ixodidae</taxon>
        <taxon>Amblyomminae</taxon>
        <taxon>Amblyomma</taxon>
    </lineage>
</organism>
<dbReference type="FunFam" id="3.90.79.10:FF:000018">
    <property type="entry name" value="39S ribosomal protein L46, mitochondrial"/>
    <property type="match status" value="1"/>
</dbReference>
<accession>G3MM36</accession>
<dbReference type="GO" id="GO:0005762">
    <property type="term" value="C:mitochondrial large ribosomal subunit"/>
    <property type="evidence" value="ECO:0007669"/>
    <property type="project" value="TreeGrafter"/>
</dbReference>
<comment type="subcellular location">
    <subcellularLocation>
        <location evidence="1">Mitochondrion</location>
    </subcellularLocation>
</comment>
<dbReference type="InterPro" id="IPR000086">
    <property type="entry name" value="NUDIX_hydrolase_dom"/>
</dbReference>
<evidence type="ECO:0000256" key="5">
    <source>
        <dbReference type="ARBA" id="ARBA00023128"/>
    </source>
</evidence>
<dbReference type="Gene3D" id="3.90.79.10">
    <property type="entry name" value="Nucleoside Triphosphate Pyrophosphohydrolase"/>
    <property type="match status" value="1"/>
</dbReference>
<evidence type="ECO:0000313" key="10">
    <source>
        <dbReference type="EMBL" id="AEO34554.1"/>
    </source>
</evidence>
<sequence length="340" mass="37754">MALPSVRCAARIPRKSFRNSFCLLRSIYNSASAAQILLAGLVRSSSTSTPSSASASVWDLVGAVALERKPIVTPELNALEKQYLEILRTIEVEGSLLSDHELQLIEEKQKKTGDTDEAVAIKVRTAQDIEEDWFKRAQEFKPAPRITVYSPSPPEADAKGDTRTTQRLLDQPLLLVVNQQLGKGHRWILPQAVHAEGETLRQTAERALTEVCGPALEAFFLGYAPAGYYSYYYPPEFQKDGIQGAKVFFFKAQLRNGALSVADLKKLKKADDFSWLSYKELGSKMLPRYHKAVRAFLMAPEETSYQQLLDRALSSVTRRKASITPEIGTECKVAAKAGKS</sequence>
<dbReference type="Pfam" id="PF11788">
    <property type="entry name" value="MRP-L46"/>
    <property type="match status" value="1"/>
</dbReference>
<dbReference type="AlphaFoldDB" id="G3MM36"/>
<dbReference type="GO" id="GO:0005743">
    <property type="term" value="C:mitochondrial inner membrane"/>
    <property type="evidence" value="ECO:0007669"/>
    <property type="project" value="UniProtKB-ARBA"/>
</dbReference>
<proteinExistence type="evidence at transcript level"/>
<keyword evidence="5" id="KW-0496">Mitochondrion</keyword>
<dbReference type="PROSITE" id="PS51462">
    <property type="entry name" value="NUDIX"/>
    <property type="match status" value="1"/>
</dbReference>
<dbReference type="InterPro" id="IPR021757">
    <property type="entry name" value="Ribosomal_mL46_N"/>
</dbReference>
<dbReference type="CDD" id="cd04661">
    <property type="entry name" value="NUDIX_MRP_L46"/>
    <property type="match status" value="1"/>
</dbReference>
<comment type="similarity">
    <text evidence="2">Belongs to the mitochondrion-specific ribosomal protein mL46 family.</text>
</comment>
<evidence type="ECO:0000256" key="7">
    <source>
        <dbReference type="ARBA" id="ARBA00035190"/>
    </source>
</evidence>
<evidence type="ECO:0000256" key="8">
    <source>
        <dbReference type="ARBA" id="ARBA00035534"/>
    </source>
</evidence>
<evidence type="ECO:0000256" key="1">
    <source>
        <dbReference type="ARBA" id="ARBA00004173"/>
    </source>
</evidence>
<keyword evidence="6" id="KW-0687">Ribonucleoprotein</keyword>
<dbReference type="InterPro" id="IPR033650">
    <property type="entry name" value="Ribosomal_mL46_NUDIX"/>
</dbReference>
<keyword evidence="4" id="KW-0689">Ribosomal protein</keyword>
<evidence type="ECO:0000256" key="4">
    <source>
        <dbReference type="ARBA" id="ARBA00022980"/>
    </source>
</evidence>